<feature type="transmembrane region" description="Helical" evidence="3">
    <location>
        <begin position="134"/>
        <end position="156"/>
    </location>
</feature>
<evidence type="ECO:0000256" key="1">
    <source>
        <dbReference type="SAM" id="Coils"/>
    </source>
</evidence>
<dbReference type="Proteomes" id="UP000600139">
    <property type="component" value="Unassembled WGS sequence"/>
</dbReference>
<gene>
    <name evidence="4" type="ORF">JIN84_16915</name>
</gene>
<sequence length="446" mass="48369">MTSGPENSNRDHWQAKARKVARQVNLAWWLESLSAPLLVTALAGAAVLLVVRREITGTDPWILAACIAGAVCLIGLACWAWAAGKFEKPEQSMVRMEAAMQLRNALSAARAGVAPWPAPLQKTDAGLTWQWPRLLVPPLGALALLAAGLFIPVSALTTNPPSAPEQPQAWKQLDSELDHLAKEEVVDEKYLEDTRKRLDELKAQEEEQWFSHSSLEATDSLKKSHRAESGRVERELDRADKALANLEKNAGAANQAEKNRMMEEFDQALQGLQNGAMKPNPALLEQMKKLDLKGMANLSPEQIQQLRENLKKHSEAMKNGGQGEGEDWSDELLAGDGEGECEGEGKEGEGPGKGGIDRGPGHSPGVLGNEKEGVEIGALTGLEAKDLSRSTPGDLLELQDGEHEVDKSATSVTQGGNTEATGKGGDRVWRDALDPAEQRTLKRFFK</sequence>
<name>A0A934R5G2_9BACT</name>
<dbReference type="EMBL" id="JAENIK010000012">
    <property type="protein sequence ID" value="MBK1817304.1"/>
    <property type="molecule type" value="Genomic_DNA"/>
</dbReference>
<evidence type="ECO:0000256" key="2">
    <source>
        <dbReference type="SAM" id="MobiDB-lite"/>
    </source>
</evidence>
<keyword evidence="3" id="KW-0812">Transmembrane</keyword>
<feature type="coiled-coil region" evidence="1">
    <location>
        <begin position="229"/>
        <end position="256"/>
    </location>
</feature>
<keyword evidence="5" id="KW-1185">Reference proteome</keyword>
<feature type="compositionally biased region" description="Basic and acidic residues" evidence="2">
    <location>
        <begin position="343"/>
        <end position="360"/>
    </location>
</feature>
<feature type="transmembrane region" description="Helical" evidence="3">
    <location>
        <begin position="61"/>
        <end position="83"/>
    </location>
</feature>
<feature type="region of interest" description="Disordered" evidence="2">
    <location>
        <begin position="312"/>
        <end position="369"/>
    </location>
</feature>
<evidence type="ECO:0000313" key="4">
    <source>
        <dbReference type="EMBL" id="MBK1817304.1"/>
    </source>
</evidence>
<evidence type="ECO:0000256" key="3">
    <source>
        <dbReference type="SAM" id="Phobius"/>
    </source>
</evidence>
<comment type="caution">
    <text evidence="4">The sequence shown here is derived from an EMBL/GenBank/DDBJ whole genome shotgun (WGS) entry which is preliminary data.</text>
</comment>
<proteinExistence type="predicted"/>
<dbReference type="RefSeq" id="WP_200352249.1">
    <property type="nucleotide sequence ID" value="NZ_BAABHZ010000001.1"/>
</dbReference>
<keyword evidence="3" id="KW-1133">Transmembrane helix</keyword>
<keyword evidence="1" id="KW-0175">Coiled coil</keyword>
<evidence type="ECO:0000313" key="5">
    <source>
        <dbReference type="Proteomes" id="UP000600139"/>
    </source>
</evidence>
<accession>A0A934R5G2</accession>
<feature type="compositionally biased region" description="Polar residues" evidence="2">
    <location>
        <begin position="408"/>
        <end position="420"/>
    </location>
</feature>
<reference evidence="4" key="1">
    <citation type="submission" date="2021-01" db="EMBL/GenBank/DDBJ databases">
        <title>Modified the classification status of verrucomicrobia.</title>
        <authorList>
            <person name="Feng X."/>
        </authorList>
    </citation>
    <scope>NUCLEOTIDE SEQUENCE</scope>
    <source>
        <strain evidence="4">JCM 18052</strain>
    </source>
</reference>
<keyword evidence="3" id="KW-0472">Membrane</keyword>
<dbReference type="AlphaFoldDB" id="A0A934R5G2"/>
<feature type="region of interest" description="Disordered" evidence="2">
    <location>
        <begin position="385"/>
        <end position="428"/>
    </location>
</feature>
<protein>
    <submittedName>
        <fullName evidence="4">Uncharacterized protein</fullName>
    </submittedName>
</protein>
<feature type="transmembrane region" description="Helical" evidence="3">
    <location>
        <begin position="26"/>
        <end position="49"/>
    </location>
</feature>
<organism evidence="4 5">
    <name type="scientific">Luteolibacter yonseiensis</name>
    <dbReference type="NCBI Taxonomy" id="1144680"/>
    <lineage>
        <taxon>Bacteria</taxon>
        <taxon>Pseudomonadati</taxon>
        <taxon>Verrucomicrobiota</taxon>
        <taxon>Verrucomicrobiia</taxon>
        <taxon>Verrucomicrobiales</taxon>
        <taxon>Verrucomicrobiaceae</taxon>
        <taxon>Luteolibacter</taxon>
    </lineage>
</organism>